<dbReference type="InterPro" id="IPR011990">
    <property type="entry name" value="TPR-like_helical_dom_sf"/>
</dbReference>
<dbReference type="EMBL" id="BEYU01001190">
    <property type="protein sequence ID" value="GBG16167.1"/>
    <property type="molecule type" value="Genomic_DNA"/>
</dbReference>
<gene>
    <name evidence="1" type="ORF">FCC1311_116422</name>
</gene>
<dbReference type="InterPro" id="IPR052658">
    <property type="entry name" value="TPR-containing"/>
</dbReference>
<keyword evidence="2" id="KW-1185">Reference proteome</keyword>
<comment type="caution">
    <text evidence="1">The sequence shown here is derived from an EMBL/GenBank/DDBJ whole genome shotgun (WGS) entry which is preliminary data.</text>
</comment>
<evidence type="ECO:0000313" key="2">
    <source>
        <dbReference type="Proteomes" id="UP000241890"/>
    </source>
</evidence>
<accession>A0A2R5FD44</accession>
<name>A0A2R5FD44_9STRA</name>
<dbReference type="Proteomes" id="UP000241890">
    <property type="component" value="Unassembled WGS sequence"/>
</dbReference>
<feature type="non-terminal residue" evidence="1">
    <location>
        <position position="1"/>
    </location>
</feature>
<proteinExistence type="predicted"/>
<dbReference type="InParanoid" id="A0A2R5FD44"/>
<sequence>EMLAQVHLERGAPFEAIRVAERAMARRDPPFAYLWVTLGRAQLNFGELAMAQASLRAALRALPPSADVVPSIEADLARIPIIMRQHRERCAAMSEQ</sequence>
<dbReference type="PANTHER" id="PTHR15544:SF0">
    <property type="entry name" value="TETRATRICOPEPTIDE REPEAT PROTEIN 33"/>
    <property type="match status" value="1"/>
</dbReference>
<organism evidence="1 2">
    <name type="scientific">Hondaea fermentalgiana</name>
    <dbReference type="NCBI Taxonomy" id="2315210"/>
    <lineage>
        <taxon>Eukaryota</taxon>
        <taxon>Sar</taxon>
        <taxon>Stramenopiles</taxon>
        <taxon>Bigyra</taxon>
        <taxon>Labyrinthulomycetes</taxon>
        <taxon>Thraustochytrida</taxon>
        <taxon>Thraustochytriidae</taxon>
        <taxon>Hondaea</taxon>
    </lineage>
</organism>
<dbReference type="SUPFAM" id="SSF48452">
    <property type="entry name" value="TPR-like"/>
    <property type="match status" value="1"/>
</dbReference>
<evidence type="ECO:0000313" key="1">
    <source>
        <dbReference type="EMBL" id="GBG16167.1"/>
    </source>
</evidence>
<dbReference type="Gene3D" id="1.25.40.10">
    <property type="entry name" value="Tetratricopeptide repeat domain"/>
    <property type="match status" value="1"/>
</dbReference>
<dbReference type="OrthoDB" id="2423701at2759"/>
<reference evidence="1 2" key="1">
    <citation type="submission" date="2017-12" db="EMBL/GenBank/DDBJ databases">
        <title>Sequencing, de novo assembly and annotation of complete genome of a new Thraustochytrid species, strain FCC1311.</title>
        <authorList>
            <person name="Sedici K."/>
            <person name="Godart F."/>
            <person name="Aiese Cigliano R."/>
            <person name="Sanseverino W."/>
            <person name="Barakat M."/>
            <person name="Ortet P."/>
            <person name="Marechal E."/>
            <person name="Cagnac O."/>
            <person name="Amato A."/>
        </authorList>
    </citation>
    <scope>NUCLEOTIDE SEQUENCE [LARGE SCALE GENOMIC DNA]</scope>
</reference>
<dbReference type="PANTHER" id="PTHR15544">
    <property type="entry name" value="OSMOSIS RESPONSIVE FACTOR"/>
    <property type="match status" value="1"/>
</dbReference>
<protein>
    <submittedName>
        <fullName evidence="1">Tetratricopeptide repeat protein 33</fullName>
    </submittedName>
</protein>
<dbReference type="AlphaFoldDB" id="A0A2R5FD44"/>